<keyword evidence="1" id="KW-0547">Nucleotide-binding</keyword>
<dbReference type="Proteomes" id="UP001054945">
    <property type="component" value="Unassembled WGS sequence"/>
</dbReference>
<name>A0AAV4SQK7_CAEEX</name>
<evidence type="ECO:0000256" key="3">
    <source>
        <dbReference type="ARBA" id="ARBA00025768"/>
    </source>
</evidence>
<dbReference type="PANTHER" id="PTHR12435">
    <property type="match status" value="1"/>
</dbReference>
<protein>
    <recommendedName>
        <fullName evidence="4">Protein KTI12 homolog</fullName>
    </recommendedName>
</protein>
<reference evidence="5 6" key="1">
    <citation type="submission" date="2021-06" db="EMBL/GenBank/DDBJ databases">
        <title>Caerostris extrusa draft genome.</title>
        <authorList>
            <person name="Kono N."/>
            <person name="Arakawa K."/>
        </authorList>
    </citation>
    <scope>NUCLEOTIDE SEQUENCE [LARGE SCALE GENOMIC DNA]</scope>
</reference>
<dbReference type="InterPro" id="IPR027417">
    <property type="entry name" value="P-loop_NTPase"/>
</dbReference>
<dbReference type="Gene3D" id="3.40.50.300">
    <property type="entry name" value="P-loop containing nucleotide triphosphate hydrolases"/>
    <property type="match status" value="1"/>
</dbReference>
<gene>
    <name evidence="5" type="primary">kti12</name>
    <name evidence="5" type="ORF">CEXT_467681</name>
</gene>
<organism evidence="5 6">
    <name type="scientific">Caerostris extrusa</name>
    <name type="common">Bark spider</name>
    <name type="synonym">Caerostris bankana</name>
    <dbReference type="NCBI Taxonomy" id="172846"/>
    <lineage>
        <taxon>Eukaryota</taxon>
        <taxon>Metazoa</taxon>
        <taxon>Ecdysozoa</taxon>
        <taxon>Arthropoda</taxon>
        <taxon>Chelicerata</taxon>
        <taxon>Arachnida</taxon>
        <taxon>Araneae</taxon>
        <taxon>Araneomorphae</taxon>
        <taxon>Entelegynae</taxon>
        <taxon>Araneoidea</taxon>
        <taxon>Araneidae</taxon>
        <taxon>Caerostris</taxon>
    </lineage>
</organism>
<dbReference type="EMBL" id="BPLR01009937">
    <property type="protein sequence ID" value="GIY35594.1"/>
    <property type="molecule type" value="Genomic_DNA"/>
</dbReference>
<evidence type="ECO:0000256" key="2">
    <source>
        <dbReference type="ARBA" id="ARBA00022840"/>
    </source>
</evidence>
<feature type="non-terminal residue" evidence="5">
    <location>
        <position position="1"/>
    </location>
</feature>
<keyword evidence="6" id="KW-1185">Reference proteome</keyword>
<sequence>IYNENRNSPEKYSEEIFKAVIQRYETPDSRNRWDSPLFIVHKDEELPLEDIEGALYRRKAPPPNLSTQTVHLMDPLTAGELARIRRQFISYVKTHPVSDGSKIPNMFVHILVRFFPRFYSFDFPPHSRSPPGIEGNDIPSVPYLLPIGYHDKHPIKKKFLAMLATGHQLNHHFGENPGSPAWPKEILSHRRLSCAVVISRTEELCSSRPGGTTQVWRKSKNREKQNQNMSLIIGNILTMLSKLFDHNRRITEEIQTES</sequence>
<dbReference type="GO" id="GO:0005524">
    <property type="term" value="F:ATP binding"/>
    <property type="evidence" value="ECO:0007669"/>
    <property type="project" value="UniProtKB-KW"/>
</dbReference>
<dbReference type="AlphaFoldDB" id="A0AAV4SQK7"/>
<evidence type="ECO:0000256" key="4">
    <source>
        <dbReference type="ARBA" id="ARBA00026170"/>
    </source>
</evidence>
<proteinExistence type="inferred from homology"/>
<dbReference type="Pfam" id="PF08433">
    <property type="entry name" value="KTI12"/>
    <property type="match status" value="1"/>
</dbReference>
<comment type="similarity">
    <text evidence="3">Belongs to the KTI12 family.</text>
</comment>
<comment type="caution">
    <text evidence="5">The sequence shown here is derived from an EMBL/GenBank/DDBJ whole genome shotgun (WGS) entry which is preliminary data.</text>
</comment>
<dbReference type="InterPro" id="IPR013641">
    <property type="entry name" value="KTI12/PSTK"/>
</dbReference>
<accession>A0AAV4SQK7</accession>
<evidence type="ECO:0000313" key="5">
    <source>
        <dbReference type="EMBL" id="GIY35594.1"/>
    </source>
</evidence>
<evidence type="ECO:0000256" key="1">
    <source>
        <dbReference type="ARBA" id="ARBA00022741"/>
    </source>
</evidence>
<evidence type="ECO:0000313" key="6">
    <source>
        <dbReference type="Proteomes" id="UP001054945"/>
    </source>
</evidence>
<keyword evidence="2" id="KW-0067">ATP-binding</keyword>